<keyword evidence="1 7" id="KW-0963">Cytoplasm</keyword>
<dbReference type="EMBL" id="METM01000008">
    <property type="protein sequence ID" value="OGB90434.1"/>
    <property type="molecule type" value="Genomic_DNA"/>
</dbReference>
<dbReference type="GO" id="GO:0005737">
    <property type="term" value="C:cytoplasm"/>
    <property type="evidence" value="ECO:0007669"/>
    <property type="project" value="UniProtKB-SubCell"/>
</dbReference>
<dbReference type="HAMAP" id="MF_01131">
    <property type="entry name" value="Rex"/>
    <property type="match status" value="1"/>
</dbReference>
<evidence type="ECO:0000256" key="2">
    <source>
        <dbReference type="ARBA" id="ARBA00022491"/>
    </source>
</evidence>
<accession>A0A1F4Q3D4</accession>
<dbReference type="InterPro" id="IPR058236">
    <property type="entry name" value="Rex_actinobacterial-type"/>
</dbReference>
<evidence type="ECO:0000256" key="6">
    <source>
        <dbReference type="ARBA" id="ARBA00023163"/>
    </source>
</evidence>
<comment type="caution">
    <text evidence="7">Lacks conserved residue(s) required for the propagation of feature annotation.</text>
</comment>
<gene>
    <name evidence="7" type="primary">rex</name>
    <name evidence="9" type="ORF">A2625_00595</name>
</gene>
<evidence type="ECO:0000259" key="8">
    <source>
        <dbReference type="SMART" id="SM00881"/>
    </source>
</evidence>
<comment type="function">
    <text evidence="7">Modulates transcription in response to changes in cellular NADH/NAD(+) redox state.</text>
</comment>
<dbReference type="InterPro" id="IPR036390">
    <property type="entry name" value="WH_DNA-bd_sf"/>
</dbReference>
<dbReference type="InterPro" id="IPR009718">
    <property type="entry name" value="Rex_DNA-bd_C_dom"/>
</dbReference>
<comment type="caution">
    <text evidence="9">The sequence shown here is derived from an EMBL/GenBank/DDBJ whole genome shotgun (WGS) entry which is preliminary data.</text>
</comment>
<dbReference type="InterPro" id="IPR003781">
    <property type="entry name" value="CoA-bd"/>
</dbReference>
<organism evidence="9 10">
    <name type="scientific">candidate division WOR-1 bacterium RIFCSPHIGHO2_01_FULL_53_15</name>
    <dbReference type="NCBI Taxonomy" id="1802564"/>
    <lineage>
        <taxon>Bacteria</taxon>
        <taxon>Bacillati</taxon>
        <taxon>Saganbacteria</taxon>
    </lineage>
</organism>
<dbReference type="Proteomes" id="UP000178724">
    <property type="component" value="Unassembled WGS sequence"/>
</dbReference>
<evidence type="ECO:0000313" key="9">
    <source>
        <dbReference type="EMBL" id="OGB90434.1"/>
    </source>
</evidence>
<dbReference type="NCBIfam" id="NF003996">
    <property type="entry name" value="PRK05472.2-5"/>
    <property type="match status" value="1"/>
</dbReference>
<dbReference type="InterPro" id="IPR036388">
    <property type="entry name" value="WH-like_DNA-bd_sf"/>
</dbReference>
<protein>
    <recommendedName>
        <fullName evidence="7">Redox-sensing transcriptional repressor Rex</fullName>
    </recommendedName>
</protein>
<evidence type="ECO:0000256" key="5">
    <source>
        <dbReference type="ARBA" id="ARBA00023125"/>
    </source>
</evidence>
<keyword evidence="4 7" id="KW-0520">NAD</keyword>
<evidence type="ECO:0000256" key="4">
    <source>
        <dbReference type="ARBA" id="ARBA00023027"/>
    </source>
</evidence>
<sequence length="205" mass="22844">MRKIPEPTVLRLSTYRRCLEDFKAQTNLPFVSSNELGRLAHRNAAIVRKDLSYFGEYGVPGKGYSVDHLLKHILRIMNLRREHRAVLVGAGNLGRALLGYPGFKKLGFRVVAAFDNDPRKVGRKIGEVAIFPVSKLKSEVERKKPAFGLITVPAAAAQESANLLVEAGVRAIINFAPARVWVPPRIVLRNVDLTRELEVASYYLG</sequence>
<comment type="subcellular location">
    <subcellularLocation>
        <location evidence="7">Cytoplasm</location>
    </subcellularLocation>
</comment>
<dbReference type="Gene3D" id="1.10.10.10">
    <property type="entry name" value="Winged helix-like DNA-binding domain superfamily/Winged helix DNA-binding domain"/>
    <property type="match status" value="1"/>
</dbReference>
<dbReference type="AlphaFoldDB" id="A0A1F4Q3D4"/>
<keyword evidence="6 7" id="KW-0804">Transcription</keyword>
<dbReference type="SUPFAM" id="SSF46785">
    <property type="entry name" value="Winged helix' DNA-binding domain"/>
    <property type="match status" value="1"/>
</dbReference>
<evidence type="ECO:0000256" key="7">
    <source>
        <dbReference type="HAMAP-Rule" id="MF_01131"/>
    </source>
</evidence>
<dbReference type="SUPFAM" id="SSF51735">
    <property type="entry name" value="NAD(P)-binding Rossmann-fold domains"/>
    <property type="match status" value="1"/>
</dbReference>
<proteinExistence type="inferred from homology"/>
<keyword evidence="2 7" id="KW-0678">Repressor</keyword>
<keyword evidence="3 7" id="KW-0805">Transcription regulation</keyword>
<dbReference type="GO" id="GO:0051775">
    <property type="term" value="P:response to redox state"/>
    <property type="evidence" value="ECO:0007669"/>
    <property type="project" value="InterPro"/>
</dbReference>
<dbReference type="Pfam" id="PF02629">
    <property type="entry name" value="CoA_binding"/>
    <property type="match status" value="1"/>
</dbReference>
<dbReference type="GO" id="GO:0003700">
    <property type="term" value="F:DNA-binding transcription factor activity"/>
    <property type="evidence" value="ECO:0007669"/>
    <property type="project" value="UniProtKB-UniRule"/>
</dbReference>
<comment type="similarity">
    <text evidence="7">Belongs to the transcriptional regulatory Rex family.</text>
</comment>
<dbReference type="InterPro" id="IPR022876">
    <property type="entry name" value="Tscrpt_rep_Rex"/>
</dbReference>
<dbReference type="PANTHER" id="PTHR35786:SF1">
    <property type="entry name" value="REDOX-SENSING TRANSCRIPTIONAL REPRESSOR REX 1"/>
    <property type="match status" value="1"/>
</dbReference>
<dbReference type="NCBIfam" id="NF003994">
    <property type="entry name" value="PRK05472.2-3"/>
    <property type="match status" value="1"/>
</dbReference>
<dbReference type="PANTHER" id="PTHR35786">
    <property type="entry name" value="REDOX-SENSING TRANSCRIPTIONAL REPRESSOR REX"/>
    <property type="match status" value="1"/>
</dbReference>
<dbReference type="InterPro" id="IPR036291">
    <property type="entry name" value="NAD(P)-bd_dom_sf"/>
</dbReference>
<dbReference type="GO" id="GO:0003677">
    <property type="term" value="F:DNA binding"/>
    <property type="evidence" value="ECO:0007669"/>
    <property type="project" value="UniProtKB-UniRule"/>
</dbReference>
<keyword evidence="5 7" id="KW-0238">DNA-binding</keyword>
<evidence type="ECO:0000256" key="1">
    <source>
        <dbReference type="ARBA" id="ARBA00022490"/>
    </source>
</evidence>
<feature type="binding site" evidence="7">
    <location>
        <begin position="89"/>
        <end position="94"/>
    </location>
    <ligand>
        <name>NAD(+)</name>
        <dbReference type="ChEBI" id="CHEBI:57540"/>
    </ligand>
</feature>
<dbReference type="GO" id="GO:0045892">
    <property type="term" value="P:negative regulation of DNA-templated transcription"/>
    <property type="evidence" value="ECO:0007669"/>
    <property type="project" value="InterPro"/>
</dbReference>
<name>A0A1F4Q3D4_UNCSA</name>
<reference evidence="9 10" key="1">
    <citation type="journal article" date="2016" name="Nat. Commun.">
        <title>Thousands of microbial genomes shed light on interconnected biogeochemical processes in an aquifer system.</title>
        <authorList>
            <person name="Anantharaman K."/>
            <person name="Brown C.T."/>
            <person name="Hug L.A."/>
            <person name="Sharon I."/>
            <person name="Castelle C.J."/>
            <person name="Probst A.J."/>
            <person name="Thomas B.C."/>
            <person name="Singh A."/>
            <person name="Wilkins M.J."/>
            <person name="Karaoz U."/>
            <person name="Brodie E.L."/>
            <person name="Williams K.H."/>
            <person name="Hubbard S.S."/>
            <person name="Banfield J.F."/>
        </authorList>
    </citation>
    <scope>NUCLEOTIDE SEQUENCE [LARGE SCALE GENOMIC DNA]</scope>
</reference>
<dbReference type="SMART" id="SM00881">
    <property type="entry name" value="CoA_binding"/>
    <property type="match status" value="1"/>
</dbReference>
<feature type="domain" description="CoA-binding" evidence="8">
    <location>
        <begin position="78"/>
        <end position="179"/>
    </location>
</feature>
<dbReference type="Gene3D" id="3.40.50.720">
    <property type="entry name" value="NAD(P)-binding Rossmann-like Domain"/>
    <property type="match status" value="1"/>
</dbReference>
<dbReference type="Pfam" id="PF06971">
    <property type="entry name" value="Put_DNA-bind_N"/>
    <property type="match status" value="1"/>
</dbReference>
<dbReference type="NCBIfam" id="NF003993">
    <property type="entry name" value="PRK05472.2-2"/>
    <property type="match status" value="1"/>
</dbReference>
<evidence type="ECO:0000256" key="3">
    <source>
        <dbReference type="ARBA" id="ARBA00023015"/>
    </source>
</evidence>
<comment type="subunit">
    <text evidence="7">Homodimer.</text>
</comment>
<dbReference type="NCBIfam" id="NF003995">
    <property type="entry name" value="PRK05472.2-4"/>
    <property type="match status" value="1"/>
</dbReference>
<evidence type="ECO:0000313" key="10">
    <source>
        <dbReference type="Proteomes" id="UP000178724"/>
    </source>
</evidence>